<dbReference type="FunFam" id="3.40.50.300:FF:001143">
    <property type="entry name" value="Dynein axonemal heavy chain 6"/>
    <property type="match status" value="1"/>
</dbReference>
<dbReference type="GeneTree" id="ENSGT00940000154761"/>
<evidence type="ECO:0000256" key="12">
    <source>
        <dbReference type="ARBA" id="ARBA00023175"/>
    </source>
</evidence>
<keyword evidence="9" id="KW-0243">Dynein</keyword>
<dbReference type="Gene3D" id="6.10.140.1060">
    <property type="match status" value="1"/>
</dbReference>
<keyword evidence="8" id="KW-0282">Flagellum</keyword>
<feature type="domain" description="AAA+ ATPase" evidence="16">
    <location>
        <begin position="624"/>
        <end position="762"/>
    </location>
</feature>
<dbReference type="GO" id="GO:0051959">
    <property type="term" value="F:dynein light intermediate chain binding"/>
    <property type="evidence" value="ECO:0007669"/>
    <property type="project" value="InterPro"/>
</dbReference>
<dbReference type="GO" id="GO:0030286">
    <property type="term" value="C:dynein complex"/>
    <property type="evidence" value="ECO:0007669"/>
    <property type="project" value="UniProtKB-KW"/>
</dbReference>
<name>A0A4W6E6F8_LATCA</name>
<dbReference type="Pfam" id="PF03028">
    <property type="entry name" value="Dynein_heavy"/>
    <property type="match status" value="1"/>
</dbReference>
<evidence type="ECO:0000259" key="16">
    <source>
        <dbReference type="SMART" id="SM00382"/>
    </source>
</evidence>
<dbReference type="FunFam" id="1.10.8.1220:FF:000001">
    <property type="entry name" value="Dynein axonemal heavy chain 5"/>
    <property type="match status" value="1"/>
</dbReference>
<organism evidence="17 18">
    <name type="scientific">Lates calcarifer</name>
    <name type="common">Barramundi</name>
    <name type="synonym">Holocentrus calcarifer</name>
    <dbReference type="NCBI Taxonomy" id="8187"/>
    <lineage>
        <taxon>Eukaryota</taxon>
        <taxon>Metazoa</taxon>
        <taxon>Chordata</taxon>
        <taxon>Craniata</taxon>
        <taxon>Vertebrata</taxon>
        <taxon>Euteleostomi</taxon>
        <taxon>Actinopterygii</taxon>
        <taxon>Neopterygii</taxon>
        <taxon>Teleostei</taxon>
        <taxon>Neoteleostei</taxon>
        <taxon>Acanthomorphata</taxon>
        <taxon>Carangaria</taxon>
        <taxon>Carangaria incertae sedis</taxon>
        <taxon>Centropomidae</taxon>
        <taxon>Lates</taxon>
    </lineage>
</organism>
<dbReference type="Gene3D" id="1.20.1270.280">
    <property type="match status" value="1"/>
</dbReference>
<dbReference type="InterPro" id="IPR042222">
    <property type="entry name" value="Dynein_2_N"/>
</dbReference>
<dbReference type="Gene3D" id="1.20.920.20">
    <property type="match status" value="1"/>
</dbReference>
<dbReference type="Gene3D" id="1.20.920.30">
    <property type="match status" value="1"/>
</dbReference>
<dbReference type="FunFam" id="1.20.920.20:FF:000006">
    <property type="entry name" value="Dynein, axonemal, heavy chain 6"/>
    <property type="match status" value="1"/>
</dbReference>
<dbReference type="InterPro" id="IPR035706">
    <property type="entry name" value="AAA_9"/>
</dbReference>
<keyword evidence="5" id="KW-0493">Microtubule</keyword>
<dbReference type="InterPro" id="IPR035699">
    <property type="entry name" value="AAA_6"/>
</dbReference>
<dbReference type="Gene3D" id="3.20.180.20">
    <property type="entry name" value="Dynein heavy chain, N-terminal domain 2"/>
    <property type="match status" value="1"/>
</dbReference>
<evidence type="ECO:0000313" key="17">
    <source>
        <dbReference type="Ensembl" id="ENSLCAP00010032832.1"/>
    </source>
</evidence>
<dbReference type="PANTHER" id="PTHR22878:SF68">
    <property type="entry name" value="DYNEIN HEAVY CHAIN 6, AXONEMAL-LIKE"/>
    <property type="match status" value="1"/>
</dbReference>
<dbReference type="InterPro" id="IPR041658">
    <property type="entry name" value="AAA_lid_11"/>
</dbReference>
<dbReference type="Pfam" id="PF12780">
    <property type="entry name" value="AAA_8"/>
    <property type="match status" value="1"/>
</dbReference>
<keyword evidence="6" id="KW-0547">Nucleotide-binding</keyword>
<dbReference type="Pfam" id="PF08393">
    <property type="entry name" value="DHC_N2"/>
    <property type="match status" value="1"/>
</dbReference>
<accession>A0A4W6E6F8</accession>
<dbReference type="Pfam" id="PF18199">
    <property type="entry name" value="Dynein_C"/>
    <property type="match status" value="1"/>
</dbReference>
<proteinExistence type="inferred from homology"/>
<dbReference type="Gene3D" id="3.40.50.300">
    <property type="entry name" value="P-loop containing nucleotide triphosphate hydrolases"/>
    <property type="match status" value="6"/>
</dbReference>
<evidence type="ECO:0000256" key="14">
    <source>
        <dbReference type="ARBA" id="ARBA00023273"/>
    </source>
</evidence>
<dbReference type="Proteomes" id="UP000314980">
    <property type="component" value="Unassembled WGS sequence"/>
</dbReference>
<dbReference type="InterPro" id="IPR042228">
    <property type="entry name" value="Dynein_linker_3"/>
</dbReference>
<evidence type="ECO:0000256" key="1">
    <source>
        <dbReference type="ARBA" id="ARBA00004230"/>
    </source>
</evidence>
<evidence type="ECO:0000256" key="7">
    <source>
        <dbReference type="ARBA" id="ARBA00022840"/>
    </source>
</evidence>
<reference evidence="17" key="3">
    <citation type="submission" date="2025-09" db="UniProtKB">
        <authorList>
            <consortium name="Ensembl"/>
        </authorList>
    </citation>
    <scope>IDENTIFICATION</scope>
</reference>
<reference evidence="18" key="1">
    <citation type="submission" date="2015-09" db="EMBL/GenBank/DDBJ databases">
        <authorList>
            <person name="Sai Rama Sridatta P."/>
        </authorList>
    </citation>
    <scope>NUCLEOTIDE SEQUENCE [LARGE SCALE GENOMIC DNA]</scope>
</reference>
<evidence type="ECO:0000256" key="5">
    <source>
        <dbReference type="ARBA" id="ARBA00022701"/>
    </source>
</evidence>
<dbReference type="Ensembl" id="ENSLCAT00010033620.1">
    <property type="protein sequence ID" value="ENSLCAP00010032832.1"/>
    <property type="gene ID" value="ENSLCAG00010015423.1"/>
</dbReference>
<dbReference type="InterPro" id="IPR043157">
    <property type="entry name" value="Dynein_AAA1S"/>
</dbReference>
<dbReference type="Gene3D" id="1.10.8.720">
    <property type="entry name" value="Region D6 of dynein motor"/>
    <property type="match status" value="1"/>
</dbReference>
<dbReference type="InterPro" id="IPR013602">
    <property type="entry name" value="Dynein_heavy_linker"/>
</dbReference>
<keyword evidence="11" id="KW-0969">Cilium</keyword>
<dbReference type="InterPro" id="IPR026983">
    <property type="entry name" value="DHC"/>
</dbReference>
<feature type="domain" description="AAA+ ATPase" evidence="16">
    <location>
        <begin position="343"/>
        <end position="446"/>
    </location>
</feature>
<dbReference type="Gene3D" id="1.10.8.1220">
    <property type="match status" value="1"/>
</dbReference>
<feature type="coiled-coil region" evidence="15">
    <location>
        <begin position="1925"/>
        <end position="1983"/>
    </location>
</feature>
<dbReference type="Pfam" id="PF18198">
    <property type="entry name" value="AAA_lid_11"/>
    <property type="match status" value="1"/>
</dbReference>
<dbReference type="GO" id="GO:0045505">
    <property type="term" value="F:dynein intermediate chain binding"/>
    <property type="evidence" value="ECO:0007669"/>
    <property type="project" value="InterPro"/>
</dbReference>
<evidence type="ECO:0000256" key="9">
    <source>
        <dbReference type="ARBA" id="ARBA00023017"/>
    </source>
</evidence>
<dbReference type="FunFam" id="1.10.8.710:FF:000004">
    <property type="entry name" value="Dynein axonemal heavy chain 6"/>
    <property type="match status" value="1"/>
</dbReference>
<dbReference type="InterPro" id="IPR041228">
    <property type="entry name" value="Dynein_C"/>
</dbReference>
<evidence type="ECO:0000256" key="6">
    <source>
        <dbReference type="ARBA" id="ARBA00022741"/>
    </source>
</evidence>
<dbReference type="InterPro" id="IPR003593">
    <property type="entry name" value="AAA+_ATPase"/>
</dbReference>
<dbReference type="Gene3D" id="1.10.8.710">
    <property type="match status" value="1"/>
</dbReference>
<dbReference type="FunFam" id="3.40.50.300:FF:000362">
    <property type="entry name" value="Dynein, axonemal, heavy chain 6"/>
    <property type="match status" value="1"/>
</dbReference>
<dbReference type="Gene3D" id="1.20.140.100">
    <property type="entry name" value="Dynein heavy chain, N-terminal domain 2"/>
    <property type="match status" value="1"/>
</dbReference>
<evidence type="ECO:0000256" key="8">
    <source>
        <dbReference type="ARBA" id="ARBA00022846"/>
    </source>
</evidence>
<dbReference type="Pfam" id="PF12781">
    <property type="entry name" value="AAA_9"/>
    <property type="match status" value="1"/>
</dbReference>
<comment type="similarity">
    <text evidence="3">Belongs to the dynein heavy chain family.</text>
</comment>
<dbReference type="InterPro" id="IPR004273">
    <property type="entry name" value="Dynein_heavy_D6_P-loop"/>
</dbReference>
<keyword evidence="18" id="KW-1185">Reference proteome</keyword>
<dbReference type="GO" id="GO:0005874">
    <property type="term" value="C:microtubule"/>
    <property type="evidence" value="ECO:0007669"/>
    <property type="project" value="UniProtKB-KW"/>
</dbReference>
<dbReference type="Gene3D" id="1.20.58.1120">
    <property type="match status" value="1"/>
</dbReference>
<dbReference type="Pfam" id="PF12774">
    <property type="entry name" value="AAA_6"/>
    <property type="match status" value="1"/>
</dbReference>
<reference evidence="17" key="2">
    <citation type="submission" date="2025-08" db="UniProtKB">
        <authorList>
            <consortium name="Ensembl"/>
        </authorList>
    </citation>
    <scope>IDENTIFICATION</scope>
</reference>
<dbReference type="InterPro" id="IPR024743">
    <property type="entry name" value="Dynein_HC_stalk"/>
</dbReference>
<dbReference type="FunFam" id="3.40.50.300:FF:000063">
    <property type="entry name" value="dynein heavy chain 6, axonemal"/>
    <property type="match status" value="1"/>
</dbReference>
<dbReference type="SMART" id="SM00382">
    <property type="entry name" value="AAA"/>
    <property type="match status" value="3"/>
</dbReference>
<dbReference type="Pfam" id="PF22597">
    <property type="entry name" value="DYN_lid"/>
    <property type="match status" value="1"/>
</dbReference>
<dbReference type="GO" id="GO:0007018">
    <property type="term" value="P:microtubule-based movement"/>
    <property type="evidence" value="ECO:0007669"/>
    <property type="project" value="InterPro"/>
</dbReference>
<evidence type="ECO:0000256" key="4">
    <source>
        <dbReference type="ARBA" id="ARBA00022490"/>
    </source>
</evidence>
<evidence type="ECO:0000256" key="3">
    <source>
        <dbReference type="ARBA" id="ARBA00008887"/>
    </source>
</evidence>
<dbReference type="Pfam" id="PF12777">
    <property type="entry name" value="MT"/>
    <property type="match status" value="1"/>
</dbReference>
<evidence type="ECO:0000256" key="11">
    <source>
        <dbReference type="ARBA" id="ARBA00023069"/>
    </source>
</evidence>
<dbReference type="InterPro" id="IPR054354">
    <property type="entry name" value="DYNC2H1-like_lid"/>
</dbReference>
<sequence length="2732" mass="311470">VLLDDSIINVGTVASSRYVAPIKPRVDKLLRQLTLFNQTLDEWLTCQRNWLYLESIFLAPDIKRQLPAESKIMTGKIEMYMWRQHNNALLDEIQKCLEAYLESKRVIFPRFYFLSNDELLKILAQTRNPQAVQPHLRKCFDAITRLEFAFKDILYMVSPEGEKVALTKGLKAQGNVEDWLCKVEEAMFSSLRRLSKAAIADYQIKSREEWVVAGHPSQVFSTFIQLVTVVSVVSVVCFFVFQRLNALAALVRGQLPTLHRNIITALITIDVHARDIVTDLVRSNFEWQRQLRYYWDLDLDNCVATMALSTYIYGYEYLGACPRLVITPLTDRCYLCLMGALQLDLGGAPAGPAGTGKTETTKDLAKALAIQCVVFNCSDGLDYKMMGRFFSGLAQSGAWCCFDEFNRIDIEVLSVIAQQLITIRNAKAAKLSRFRFEGHEIKLVMTCAAFITMNPGYAGRTELPDNLKALFRPIAMMVPNYALIAEVILYSEGFESSKTLARKMTQMYKLCSEQLSQQDHYDFGMRAVKSVLVMAGSLKRDNPHLSEDVVLIRALRDSNLPKFLTDDAVLFGGILSDLFPGVCIPEHDYGVLHTTIVESLVKRNLQPLASMTKKVIQLYETMLVRHGVMLVGPTGGGKTTVYTILADTLETLHRTGHKANNPFYQPVKTYVLNPKSVTMGELYGEVNTLTLEWRDGLMALSVRDAVNDTTDDHKWVICDGPVDALWIENMNTVLDDNKMLCLANSERIKLTPSIHMVFEVQDLAVASPATVSRCGMVYIDPDELKWMPYVQTWISSLGAKVLPKYGTLWSVYMNFNHKRLEPWENIIPSFSYNKEQPFFEMLVPTTDTVRYGYLMEKLLSVRRSVLFTGGTGVGKVRTLGQLQSGAPGNKKLVVFVDDLNMPKLDSYGSQPPIELLRQFQDFSGFYDRNNINLISCAPPGGGRNPVTPRFIRHFSMLCLPTPSEQSLKQIFKAILNGFLSEFSQAVKDCAEQIVNAAVEIYNRLSVDLLPTPAKSHYVFNLRDLSKCVQGILQCEPSQVRDKNQVFRLFCHECQRVFHDRLINNQDKTYFNTIICEMPSYFVTQPIIFGDFIKKEDRLYEDLTDMNKIQTVLQDYLDDYNMTFSKETKLVFFQDAIEHVSRIARMIRQERGNALLVGVGGTGKQSLTRLAAHMCGYRCFEIELSRGYNYDSFHEDLRRLYKMAGVEGKDMVFLFTDTQIVVEEFLEDINNMLNSGEVPNLFEKDELEQVLAATRPKAKEAGISEENRDEYFISRVREKLHIVLCMSPVGDAFRSRCRMFPSLVNCCTIDWFVQWPREALLSVSQAFFQNVDFGSEELKESFSAMCVEIHVSVTDMAERFYSELRRRYYTTPTSYLELINLYLGMLDEKRQQLVLARDRVKNGLTKLLETNKLVDKMKVDLSALEPVLKQKSIDVDALMEKLAVDQESADEVRKVVKEDEALAKVKAEDTQAIADDAQRDLDEALPALEGANQALSSLDKADISEIKVFTKPPDLVMTVMESVCILLNCKSVYFSLSLNKYNFSSSKQLLGDANFLRRLTDYDKDNIKPQILLKLQKYINNPDFIPEKVEKVSRACRSMCMWVRAMDLYSRVLKEVGPKRAKLAKAQEELDITMATLREKQQKLQEVEDQIKVLQEQFDSSVNEKEELGEINTMALTQARLTRAGKLTSALGDEQVRWDESVALFEQEIINIVGNVFIAAACVAYYGAFTSHYRQLLIDQWIIQSITNILGDPFVIRQWNAEGLPRDTVSTENGILVTAGRRWPLMIDPQDQANRWIRSKEAKHGLKVIKLTDPSFLRTLENAIRMGMPVLLEELKETLDPALEPILLKQTFVAGGRTLIRLGDSDIDYDKNFRFYMTTKMANPHYLPEVCIKVTIINFTVTKSGLEDQLLSDVVRLESPHLEEQRNELIVRINADRNQLKDIEDRILKLLFTSEGNILDNEELVQTLQESKAIKHRLEEAEATELMINSARERYRPVATRGSVLYFVIASLSEIDPMYQFSLKYFKQLFNSTIETSEKSSVLEERLQILLDQILLNSYINVSRGLFEQHKLIYSFMLCVEIMRQRGEISDEEWQHFIRGATSLEKVRCEIKNLPPLGESKEVKKENGIRGYWNERLGAFQKLVLIKTTEFVIVSLGKQFVENPPVDLANLYNDMSPATPLVFILSTGSDPMGAFQRFAKERGFESISLGQGQGPIAEKMIHAALKSGKWVFLQNCHLAVSWMLAMEELIKTFTEPDTSIHENFRLFLSSMPTKVFPVTVLQNSVKVTNEPPKGLRANMRRAFTEISCNFFEDHILGCQWRKIVFGICFFHAIIQERKKFGPLGWNIRYEFNDSDRECALLNLNLYCKDGTIPWDALIYITGEITYGGRVTDAWDQRCLRTILKGFFSPKTLEHGYTYSSSGIYYAPETDKLEKYKKYIESLPIIDDPEVFGMHENANLAFQRQETITLINTILDVNPRSSAHHGAKSNDEIVCELAESILAKLPGINTYTNTHLHTFWSLLRLCIIITLPVLSLCKAIAGLVVMSEEMDRIYTSFLNNQVPTHWANSAYPSLKTLASWVRDLSLRTSFIQTWITCGQPKSFWISGFFFPQGFLTGVLQNHARHYNLPIDELNFRFNMVPAYRDQQAVCEALRTLPSNAKLDMDDEVLDNLRVVRKGFPDLYHAPLYKTSARAGTLSTTGHSTNFVVTVMLPSNRPSDYWISKASALLCQLDD</sequence>
<dbReference type="GO" id="GO:0008569">
    <property type="term" value="F:minus-end-directed microtubule motor activity"/>
    <property type="evidence" value="ECO:0007669"/>
    <property type="project" value="InterPro"/>
</dbReference>
<protein>
    <submittedName>
        <fullName evidence="17">Dynein axonemal heavy chain 6</fullName>
    </submittedName>
</protein>
<evidence type="ECO:0000256" key="13">
    <source>
        <dbReference type="ARBA" id="ARBA00023212"/>
    </source>
</evidence>
<dbReference type="InterPro" id="IPR027417">
    <property type="entry name" value="P-loop_NTPase"/>
</dbReference>
<dbReference type="Pfam" id="PF12775">
    <property type="entry name" value="AAA_7"/>
    <property type="match status" value="2"/>
</dbReference>
<evidence type="ECO:0000256" key="15">
    <source>
        <dbReference type="SAM" id="Coils"/>
    </source>
</evidence>
<evidence type="ECO:0000256" key="2">
    <source>
        <dbReference type="ARBA" id="ARBA00004430"/>
    </source>
</evidence>
<dbReference type="FunFam" id="1.10.8.720:FF:000007">
    <property type="entry name" value="Dynein axonemal heavy chain 6"/>
    <property type="match status" value="1"/>
</dbReference>
<dbReference type="InterPro" id="IPR042219">
    <property type="entry name" value="AAA_lid_11_sf"/>
</dbReference>
<dbReference type="PANTHER" id="PTHR22878">
    <property type="entry name" value="DYNEIN HEAVY CHAIN 6, AXONEMAL-LIKE-RELATED"/>
    <property type="match status" value="1"/>
</dbReference>
<dbReference type="SUPFAM" id="SSF52540">
    <property type="entry name" value="P-loop containing nucleoside triphosphate hydrolases"/>
    <property type="match status" value="4"/>
</dbReference>
<dbReference type="GO" id="GO:0005524">
    <property type="term" value="F:ATP binding"/>
    <property type="evidence" value="ECO:0007669"/>
    <property type="project" value="UniProtKB-KW"/>
</dbReference>
<dbReference type="FunFam" id="3.40.50.300:FF:002141">
    <property type="entry name" value="Dynein heavy chain"/>
    <property type="match status" value="1"/>
</dbReference>
<keyword evidence="14" id="KW-0966">Cell projection</keyword>
<keyword evidence="13" id="KW-0206">Cytoskeleton</keyword>
<gene>
    <name evidence="17" type="primary">DNAH6</name>
</gene>
<feature type="domain" description="AAA+ ATPase" evidence="16">
    <location>
        <begin position="1149"/>
        <end position="1304"/>
    </location>
</feature>
<dbReference type="FunFam" id="3.40.50.300:FF:000223">
    <property type="entry name" value="Dynein heavy chain 3, axonemal"/>
    <property type="match status" value="1"/>
</dbReference>
<keyword evidence="4" id="KW-0963">Cytoplasm</keyword>
<dbReference type="InterPro" id="IPR024317">
    <property type="entry name" value="Dynein_heavy_chain_D4_dom"/>
</dbReference>
<keyword evidence="12" id="KW-0505">Motor protein</keyword>
<evidence type="ECO:0000313" key="18">
    <source>
        <dbReference type="Proteomes" id="UP000314980"/>
    </source>
</evidence>
<keyword evidence="10 15" id="KW-0175">Coiled coil</keyword>
<comment type="subcellular location">
    <subcellularLocation>
        <location evidence="1">Cell projection</location>
        <location evidence="1">Cilium</location>
        <location evidence="1">Flagellum</location>
    </subcellularLocation>
    <subcellularLocation>
        <location evidence="2">Cytoplasm</location>
        <location evidence="2">Cytoskeleton</location>
        <location evidence="2">Cilium axoneme</location>
    </subcellularLocation>
</comment>
<feature type="coiled-coil region" evidence="15">
    <location>
        <begin position="1622"/>
        <end position="1663"/>
    </location>
</feature>
<dbReference type="GO" id="GO:0031514">
    <property type="term" value="C:motile cilium"/>
    <property type="evidence" value="ECO:0007669"/>
    <property type="project" value="UniProtKB-SubCell"/>
</dbReference>
<keyword evidence="7" id="KW-0067">ATP-binding</keyword>
<dbReference type="FunFam" id="1.20.920.30:FF:000005">
    <property type="entry name" value="Dynein, axonemal, heavy chain 2"/>
    <property type="match status" value="1"/>
</dbReference>
<dbReference type="GO" id="GO:0005930">
    <property type="term" value="C:axoneme"/>
    <property type="evidence" value="ECO:0007669"/>
    <property type="project" value="UniProtKB-SubCell"/>
</dbReference>
<dbReference type="FunFam" id="3.20.180.20:FF:000003">
    <property type="entry name" value="Dynein heavy chain 12, axonemal"/>
    <property type="match status" value="1"/>
</dbReference>
<evidence type="ECO:0000256" key="10">
    <source>
        <dbReference type="ARBA" id="ARBA00023054"/>
    </source>
</evidence>